<comment type="caution">
    <text evidence="1">The sequence shown here is derived from an EMBL/GenBank/DDBJ whole genome shotgun (WGS) entry which is preliminary data.</text>
</comment>
<evidence type="ECO:0000313" key="2">
    <source>
        <dbReference type="Proteomes" id="UP000032439"/>
    </source>
</evidence>
<protein>
    <submittedName>
        <fullName evidence="1">Uncharacterized protein</fullName>
    </submittedName>
</protein>
<dbReference type="Proteomes" id="UP000032439">
    <property type="component" value="Unassembled WGS sequence"/>
</dbReference>
<dbReference type="AlphaFoldDB" id="A0A0D7E6W7"/>
<evidence type="ECO:0000313" key="1">
    <source>
        <dbReference type="EMBL" id="KIZ36306.1"/>
    </source>
</evidence>
<gene>
    <name evidence="1" type="ORF">LO50_09935</name>
</gene>
<reference evidence="1 2" key="1">
    <citation type="submission" date="2014-11" db="EMBL/GenBank/DDBJ databases">
        <title>Genomics and ecophysiology of heterotrophic nitrogen fixing bacteria isolated from estuarine surface water.</title>
        <authorList>
            <person name="Bentzon-Tilia M."/>
            <person name="Severin I."/>
            <person name="Hansen L.H."/>
            <person name="Riemann L."/>
        </authorList>
    </citation>
    <scope>NUCLEOTIDE SEQUENCE [LARGE SCALE GENOMIC DNA]</scope>
    <source>
        <strain evidence="1 2">BAL361</strain>
    </source>
</reference>
<proteinExistence type="predicted"/>
<organism evidence="1 2">
    <name type="scientific">Stutzerimonas stutzeri</name>
    <name type="common">Pseudomonas stutzeri</name>
    <dbReference type="NCBI Taxonomy" id="316"/>
    <lineage>
        <taxon>Bacteria</taxon>
        <taxon>Pseudomonadati</taxon>
        <taxon>Pseudomonadota</taxon>
        <taxon>Gammaproteobacteria</taxon>
        <taxon>Pseudomonadales</taxon>
        <taxon>Pseudomonadaceae</taxon>
        <taxon>Stutzerimonas</taxon>
    </lineage>
</organism>
<accession>A0A0D7E6W7</accession>
<name>A0A0D7E6W7_STUST</name>
<dbReference type="PATRIC" id="fig|316.110.peg.4570"/>
<dbReference type="EMBL" id="JXXD01000084">
    <property type="protein sequence ID" value="KIZ36306.1"/>
    <property type="molecule type" value="Genomic_DNA"/>
</dbReference>
<sequence length="66" mass="7578">MKKKSEPSVVHSFPYWVEPPAPGQDLRSIDWCVMEVLSDKTLRIVETNPDPKELEALITALEKERV</sequence>